<keyword evidence="8 9" id="KW-0472">Membrane</keyword>
<dbReference type="OrthoDB" id="10253709at2759"/>
<evidence type="ECO:0000256" key="4">
    <source>
        <dbReference type="ARBA" id="ARBA00022737"/>
    </source>
</evidence>
<dbReference type="PANTHER" id="PTHR10780:SF18">
    <property type="entry name" value="LD43650P"/>
    <property type="match status" value="1"/>
</dbReference>
<protein>
    <recommendedName>
        <fullName evidence="13">Mitochondrial carrier homolog 2</fullName>
    </recommendedName>
</protein>
<dbReference type="InterPro" id="IPR018108">
    <property type="entry name" value="MCP_transmembrane"/>
</dbReference>
<sequence>MADAGRGDSRVSWSSVYSRQPKLIAAEDSFIPHQFQKVISSAVGHEPIEPKLSKNWLGTPVLMLPSIFRYIRYVKRQEGFTGCYRGLSGNIATHVVRNFTYDYVERWLYATDEDEEGLNDDHDDKKKAGSQNEMTKNLMKQVCVHGVSIVVSQPFHVITCRMMVQFVGQETKYSGLLASVREIYNTDGILGFFAGLVPKLIGDISLVALTHYANYLIWRLASDPNVRTIGPYIASMVCSSIMYPFTIVSNCMAVNDCGLAGGMPPRMPVYTNWIHCYSHIRSLGQLNRGGSLGGRYYVYGPSAISLASSQKKRLD</sequence>
<dbReference type="Gene3D" id="1.50.40.10">
    <property type="entry name" value="Mitochondrial carrier domain"/>
    <property type="match status" value="1"/>
</dbReference>
<keyword evidence="4" id="KW-0677">Repeat</keyword>
<evidence type="ECO:0000313" key="11">
    <source>
        <dbReference type="EMBL" id="CAD7276256.1"/>
    </source>
</evidence>
<keyword evidence="10" id="KW-0813">Transport</keyword>
<evidence type="ECO:0000256" key="10">
    <source>
        <dbReference type="RuleBase" id="RU000488"/>
    </source>
</evidence>
<keyword evidence="12" id="KW-1185">Reference proteome</keyword>
<evidence type="ECO:0000256" key="8">
    <source>
        <dbReference type="ARBA" id="ARBA00023136"/>
    </source>
</evidence>
<dbReference type="GO" id="GO:0005741">
    <property type="term" value="C:mitochondrial outer membrane"/>
    <property type="evidence" value="ECO:0007669"/>
    <property type="project" value="UniProtKB-SubCell"/>
</dbReference>
<gene>
    <name evidence="11" type="ORF">NMOB1V02_LOCUS4028</name>
</gene>
<evidence type="ECO:0000256" key="2">
    <source>
        <dbReference type="ARBA" id="ARBA00006375"/>
    </source>
</evidence>
<evidence type="ECO:0000256" key="9">
    <source>
        <dbReference type="PROSITE-ProRule" id="PRU00282"/>
    </source>
</evidence>
<keyword evidence="5" id="KW-1000">Mitochondrion outer membrane</keyword>
<keyword evidence="6" id="KW-1133">Transmembrane helix</keyword>
<name>A0A7R9BLL9_9CRUS</name>
<evidence type="ECO:0008006" key="13">
    <source>
        <dbReference type="Google" id="ProtNLM"/>
    </source>
</evidence>
<evidence type="ECO:0000256" key="3">
    <source>
        <dbReference type="ARBA" id="ARBA00022692"/>
    </source>
</evidence>
<evidence type="ECO:0000313" key="12">
    <source>
        <dbReference type="Proteomes" id="UP000678499"/>
    </source>
</evidence>
<dbReference type="EMBL" id="CAJPEX010000584">
    <property type="protein sequence ID" value="CAG0916408.1"/>
    <property type="molecule type" value="Genomic_DNA"/>
</dbReference>
<dbReference type="InterPro" id="IPR023395">
    <property type="entry name" value="MCP_dom_sf"/>
</dbReference>
<dbReference type="EMBL" id="OA882621">
    <property type="protein sequence ID" value="CAD7276256.1"/>
    <property type="molecule type" value="Genomic_DNA"/>
</dbReference>
<keyword evidence="7" id="KW-0496">Mitochondrion</keyword>
<keyword evidence="3 9" id="KW-0812">Transmembrane</keyword>
<comment type="subcellular location">
    <subcellularLocation>
        <location evidence="1">Mitochondrion outer membrane</location>
        <topology evidence="1">Multi-pass membrane protein</topology>
    </subcellularLocation>
</comment>
<comment type="similarity">
    <text evidence="2 10">Belongs to the mitochondrial carrier (TC 2.A.29) family.</text>
</comment>
<dbReference type="AlphaFoldDB" id="A0A7R9BLL9"/>
<accession>A0A7R9BLL9</accession>
<feature type="repeat" description="Solcar" evidence="9">
    <location>
        <begin position="132"/>
        <end position="220"/>
    </location>
</feature>
<dbReference type="Proteomes" id="UP000678499">
    <property type="component" value="Unassembled WGS sequence"/>
</dbReference>
<evidence type="ECO:0000256" key="1">
    <source>
        <dbReference type="ARBA" id="ARBA00004374"/>
    </source>
</evidence>
<reference evidence="11" key="1">
    <citation type="submission" date="2020-11" db="EMBL/GenBank/DDBJ databases">
        <authorList>
            <person name="Tran Van P."/>
        </authorList>
    </citation>
    <scope>NUCLEOTIDE SEQUENCE</scope>
</reference>
<evidence type="ECO:0000256" key="5">
    <source>
        <dbReference type="ARBA" id="ARBA00022787"/>
    </source>
</evidence>
<dbReference type="Pfam" id="PF00153">
    <property type="entry name" value="Mito_carr"/>
    <property type="match status" value="1"/>
</dbReference>
<proteinExistence type="inferred from homology"/>
<evidence type="ECO:0000256" key="6">
    <source>
        <dbReference type="ARBA" id="ARBA00022989"/>
    </source>
</evidence>
<evidence type="ECO:0000256" key="7">
    <source>
        <dbReference type="ARBA" id="ARBA00023128"/>
    </source>
</evidence>
<dbReference type="PROSITE" id="PS50920">
    <property type="entry name" value="SOLCAR"/>
    <property type="match status" value="1"/>
</dbReference>
<organism evidence="11">
    <name type="scientific">Notodromas monacha</name>
    <dbReference type="NCBI Taxonomy" id="399045"/>
    <lineage>
        <taxon>Eukaryota</taxon>
        <taxon>Metazoa</taxon>
        <taxon>Ecdysozoa</taxon>
        <taxon>Arthropoda</taxon>
        <taxon>Crustacea</taxon>
        <taxon>Oligostraca</taxon>
        <taxon>Ostracoda</taxon>
        <taxon>Podocopa</taxon>
        <taxon>Podocopida</taxon>
        <taxon>Cypridocopina</taxon>
        <taxon>Cypridoidea</taxon>
        <taxon>Cyprididae</taxon>
        <taxon>Notodromas</taxon>
    </lineage>
</organism>
<dbReference type="SUPFAM" id="SSF103506">
    <property type="entry name" value="Mitochondrial carrier"/>
    <property type="match status" value="1"/>
</dbReference>
<dbReference type="PANTHER" id="PTHR10780">
    <property type="entry name" value="MITOCHONDRIAL CARRIER HOMOLOG"/>
    <property type="match status" value="1"/>
</dbReference>